<feature type="non-terminal residue" evidence="1">
    <location>
        <position position="1"/>
    </location>
</feature>
<dbReference type="EMBL" id="CAJOBE010040153">
    <property type="protein sequence ID" value="CAF4323406.1"/>
    <property type="molecule type" value="Genomic_DNA"/>
</dbReference>
<organism evidence="1 3">
    <name type="scientific">Rotaria sordida</name>
    <dbReference type="NCBI Taxonomy" id="392033"/>
    <lineage>
        <taxon>Eukaryota</taxon>
        <taxon>Metazoa</taxon>
        <taxon>Spiralia</taxon>
        <taxon>Gnathifera</taxon>
        <taxon>Rotifera</taxon>
        <taxon>Eurotatoria</taxon>
        <taxon>Bdelloidea</taxon>
        <taxon>Philodinida</taxon>
        <taxon>Philodinidae</taxon>
        <taxon>Rotaria</taxon>
    </lineage>
</organism>
<evidence type="ECO:0000313" key="2">
    <source>
        <dbReference type="EMBL" id="CAF4323406.1"/>
    </source>
</evidence>
<protein>
    <submittedName>
        <fullName evidence="1">Uncharacterized protein</fullName>
    </submittedName>
</protein>
<dbReference type="AlphaFoldDB" id="A0A820FP96"/>
<name>A0A820FP96_9BILA</name>
<dbReference type="EMBL" id="CAJOAX010036544">
    <property type="protein sequence ID" value="CAF4266123.1"/>
    <property type="molecule type" value="Genomic_DNA"/>
</dbReference>
<accession>A0A820FP96</accession>
<sequence>MPTVHIKKKVAENVFANEHSLIASEYRLAYITSHHALLGLNKTISVEGALFGTTPNIICPDG</sequence>
<dbReference type="Proteomes" id="UP000663823">
    <property type="component" value="Unassembled WGS sequence"/>
</dbReference>
<comment type="caution">
    <text evidence="1">The sequence shown here is derived from an EMBL/GenBank/DDBJ whole genome shotgun (WGS) entry which is preliminary data.</text>
</comment>
<reference evidence="1" key="1">
    <citation type="submission" date="2021-02" db="EMBL/GenBank/DDBJ databases">
        <authorList>
            <person name="Nowell W R."/>
        </authorList>
    </citation>
    <scope>NUCLEOTIDE SEQUENCE</scope>
</reference>
<gene>
    <name evidence="2" type="ORF">FNK824_LOCUS41420</name>
    <name evidence="1" type="ORF">OTI717_LOCUS40934</name>
</gene>
<evidence type="ECO:0000313" key="3">
    <source>
        <dbReference type="Proteomes" id="UP000663823"/>
    </source>
</evidence>
<evidence type="ECO:0000313" key="1">
    <source>
        <dbReference type="EMBL" id="CAF4266123.1"/>
    </source>
</evidence>
<proteinExistence type="predicted"/>
<dbReference type="Proteomes" id="UP000663874">
    <property type="component" value="Unassembled WGS sequence"/>
</dbReference>